<keyword evidence="1" id="KW-0472">Membrane</keyword>
<keyword evidence="1" id="KW-0812">Transmembrane</keyword>
<keyword evidence="1" id="KW-1133">Transmembrane helix</keyword>
<sequence>MQFSTVILITMSCAYVCLSVAIFDLCIRSDGGVLVGVRSLTGFRRAGIVSVVLAQSVSSRLILGDFGKLQYNELRYPLLFWDFG</sequence>
<accession>A0A2P5XKL7</accession>
<proteinExistence type="predicted"/>
<evidence type="ECO:0000313" key="2">
    <source>
        <dbReference type="EMBL" id="PPS03881.1"/>
    </source>
</evidence>
<protein>
    <submittedName>
        <fullName evidence="2">Uncharacterized protein</fullName>
    </submittedName>
</protein>
<organism evidence="2 3">
    <name type="scientific">Gossypium barbadense</name>
    <name type="common">Sea Island cotton</name>
    <name type="synonym">Hibiscus barbadensis</name>
    <dbReference type="NCBI Taxonomy" id="3634"/>
    <lineage>
        <taxon>Eukaryota</taxon>
        <taxon>Viridiplantae</taxon>
        <taxon>Streptophyta</taxon>
        <taxon>Embryophyta</taxon>
        <taxon>Tracheophyta</taxon>
        <taxon>Spermatophyta</taxon>
        <taxon>Magnoliopsida</taxon>
        <taxon>eudicotyledons</taxon>
        <taxon>Gunneridae</taxon>
        <taxon>Pentapetalae</taxon>
        <taxon>rosids</taxon>
        <taxon>malvids</taxon>
        <taxon>Malvales</taxon>
        <taxon>Malvaceae</taxon>
        <taxon>Malvoideae</taxon>
        <taxon>Gossypium</taxon>
    </lineage>
</organism>
<evidence type="ECO:0000313" key="3">
    <source>
        <dbReference type="Proteomes" id="UP000239757"/>
    </source>
</evidence>
<feature type="transmembrane region" description="Helical" evidence="1">
    <location>
        <begin position="6"/>
        <end position="27"/>
    </location>
</feature>
<gene>
    <name evidence="2" type="ORF">GOBAR_AA16771</name>
</gene>
<evidence type="ECO:0000256" key="1">
    <source>
        <dbReference type="SAM" id="Phobius"/>
    </source>
</evidence>
<reference evidence="2 3" key="1">
    <citation type="submission" date="2015-01" db="EMBL/GenBank/DDBJ databases">
        <title>Genome of allotetraploid Gossypium barbadense reveals genomic plasticity and fiber elongation in cotton evolution.</title>
        <authorList>
            <person name="Chen X."/>
            <person name="Liu X."/>
            <person name="Zhao B."/>
            <person name="Zheng H."/>
            <person name="Hu Y."/>
            <person name="Lu G."/>
            <person name="Yang C."/>
            <person name="Chen J."/>
            <person name="Shan C."/>
            <person name="Zhang L."/>
            <person name="Zhou Y."/>
            <person name="Wang L."/>
            <person name="Guo W."/>
            <person name="Bai Y."/>
            <person name="Ruan J."/>
            <person name="Shangguan X."/>
            <person name="Mao Y."/>
            <person name="Jiang J."/>
            <person name="Zhu Y."/>
            <person name="Lei J."/>
            <person name="Kang H."/>
            <person name="Chen S."/>
            <person name="He X."/>
            <person name="Wang R."/>
            <person name="Wang Y."/>
            <person name="Chen J."/>
            <person name="Wang L."/>
            <person name="Yu S."/>
            <person name="Wang B."/>
            <person name="Wei J."/>
            <person name="Song S."/>
            <person name="Lu X."/>
            <person name="Gao Z."/>
            <person name="Gu W."/>
            <person name="Deng X."/>
            <person name="Ma D."/>
            <person name="Wang S."/>
            <person name="Liang W."/>
            <person name="Fang L."/>
            <person name="Cai C."/>
            <person name="Zhu X."/>
            <person name="Zhou B."/>
            <person name="Zhang Y."/>
            <person name="Chen Z."/>
            <person name="Xu S."/>
            <person name="Zhu R."/>
            <person name="Wang S."/>
            <person name="Zhang T."/>
            <person name="Zhao G."/>
        </authorList>
    </citation>
    <scope>NUCLEOTIDE SEQUENCE [LARGE SCALE GENOMIC DNA]</scope>
    <source>
        <strain evidence="3">cv. Xinhai21</strain>
        <tissue evidence="2">Leaf</tissue>
    </source>
</reference>
<dbReference type="Proteomes" id="UP000239757">
    <property type="component" value="Unassembled WGS sequence"/>
</dbReference>
<dbReference type="AlphaFoldDB" id="A0A2P5XKL7"/>
<dbReference type="EMBL" id="KZ664675">
    <property type="protein sequence ID" value="PPS03881.1"/>
    <property type="molecule type" value="Genomic_DNA"/>
</dbReference>
<name>A0A2P5XKL7_GOSBA</name>